<accession>A0AAJ6B4N0</accession>
<dbReference type="EMBL" id="CP119321">
    <property type="protein sequence ID" value="WEK14497.1"/>
    <property type="molecule type" value="Genomic_DNA"/>
</dbReference>
<evidence type="ECO:0000313" key="2">
    <source>
        <dbReference type="Proteomes" id="UP001213972"/>
    </source>
</evidence>
<evidence type="ECO:0000313" key="1">
    <source>
        <dbReference type="EMBL" id="WEK14497.1"/>
    </source>
</evidence>
<dbReference type="Proteomes" id="UP001213972">
    <property type="component" value="Chromosome"/>
</dbReference>
<gene>
    <name evidence="1" type="ORF">P0Y48_04645</name>
</gene>
<dbReference type="AlphaFoldDB" id="A0AAJ6B4N0"/>
<reference evidence="1" key="1">
    <citation type="submission" date="2023-03" db="EMBL/GenBank/DDBJ databases">
        <title>Andean soil-derived lignocellulolytic bacterial consortium as a source of novel taxa and putative plastic-active enzymes.</title>
        <authorList>
            <person name="Diaz-Garcia L."/>
            <person name="Chuvochina M."/>
            <person name="Feuerriegel G."/>
            <person name="Bunk B."/>
            <person name="Sproer C."/>
            <person name="Streit W.R."/>
            <person name="Rodriguez L.M."/>
            <person name="Overmann J."/>
            <person name="Jimenez D.J."/>
        </authorList>
    </citation>
    <scope>NUCLEOTIDE SEQUENCE</scope>
    <source>
        <strain evidence="1">MAG 4610</strain>
    </source>
</reference>
<sequence>MTVIATADAARLPATIGAVRLLRATARLWRATSHDGRIIGHIRVDDDGGDFRYVALRFSARARGLIEVGAFWNPDEAVDCLRWSR</sequence>
<organism evidence="1 2">
    <name type="scientific">Candidatus Microbacterium phytovorans</name>
    <dbReference type="NCBI Taxonomy" id="3121374"/>
    <lineage>
        <taxon>Bacteria</taxon>
        <taxon>Bacillati</taxon>
        <taxon>Actinomycetota</taxon>
        <taxon>Actinomycetes</taxon>
        <taxon>Micrococcales</taxon>
        <taxon>Microbacteriaceae</taxon>
        <taxon>Microbacterium</taxon>
    </lineage>
</organism>
<name>A0AAJ6B4N0_9MICO</name>
<proteinExistence type="predicted"/>
<protein>
    <submittedName>
        <fullName evidence="1">Uncharacterized protein</fullName>
    </submittedName>
</protein>